<organism evidence="5 6">
    <name type="scientific">Hydrogenovibrio thermophilus</name>
    <dbReference type="NCBI Taxonomy" id="265883"/>
    <lineage>
        <taxon>Bacteria</taxon>
        <taxon>Pseudomonadati</taxon>
        <taxon>Pseudomonadota</taxon>
        <taxon>Gammaproteobacteria</taxon>
        <taxon>Thiotrichales</taxon>
        <taxon>Piscirickettsiaceae</taxon>
        <taxon>Hydrogenovibrio</taxon>
    </lineage>
</organism>
<dbReference type="NCBIfam" id="TIGR03427">
    <property type="entry name" value="ABC_peri_uca"/>
    <property type="match status" value="1"/>
</dbReference>
<sequence length="338" mass="37079">MTFLMSVTTLSYAKDKYTIAWTIYAGSMPLAYAQDSGILQKWGQKYGFDLEAVQLNDYIEAQTQFTAGTFDAVIAISLDALTIPAASGVDTSAVMPLSTSAGSDGIIIRGKQKTLNDLKGKSVNLVELSGSHYMLIRALESVGMSEKDVTVINTSDADIVAIFEDPNSQVIATWKPQLSEILTQYPDSTLVFDSSDIYGEIVDIMAVRTEALKKNPNLGNAIANAWYEALTIMQTPNHPKHQEMMSYMAKALNTDETGLKDQLKTIDFFTAAKAKEFVTDAKFSSQLKEITKFAFKNGLLGEQASSAEYIGIETGNHQVIGNQENVNLRFPTTWLESK</sequence>
<dbReference type="EMBL" id="CP035033">
    <property type="protein sequence ID" value="QAB16493.1"/>
    <property type="molecule type" value="Genomic_DNA"/>
</dbReference>
<dbReference type="InterPro" id="IPR017793">
    <property type="entry name" value="ABC_transptr_urea-assoc_sub-bd"/>
</dbReference>
<comment type="subcellular location">
    <subcellularLocation>
        <location evidence="1">Periplasm</location>
    </subcellularLocation>
</comment>
<name>A0A410H6E3_9GAMM</name>
<reference evidence="5 6" key="1">
    <citation type="journal article" date="2018" name="Environ. Microbiol.">
        <title>Genomes of ubiquitous marine and hypersaline Hydrogenovibrio, Thiomicrorhabdus and Thiomicrospira spp. encode a diversity of mechanisms to sustain chemolithoautotrophy in heterogeneous environments.</title>
        <authorList>
            <person name="Scott K.M."/>
            <person name="Williams J."/>
            <person name="Porter C.M.B."/>
            <person name="Russel S."/>
            <person name="Harmer T.L."/>
            <person name="Paul J.H."/>
            <person name="Antonen K.M."/>
            <person name="Bridges M.K."/>
            <person name="Camper G.J."/>
            <person name="Campla C.K."/>
            <person name="Casella L.G."/>
            <person name="Chase E."/>
            <person name="Conrad J.W."/>
            <person name="Cruz M.C."/>
            <person name="Dunlap D.S."/>
            <person name="Duran L."/>
            <person name="Fahsbender E.M."/>
            <person name="Goldsmith D.B."/>
            <person name="Keeley R.F."/>
            <person name="Kondoff M.R."/>
            <person name="Kussy B.I."/>
            <person name="Lane M.K."/>
            <person name="Lawler S."/>
            <person name="Leigh B.A."/>
            <person name="Lewis C."/>
            <person name="Lostal L.M."/>
            <person name="Marking D."/>
            <person name="Mancera P.A."/>
            <person name="McClenthan E.C."/>
            <person name="McIntyre E.A."/>
            <person name="Mine J.A."/>
            <person name="Modi S."/>
            <person name="Moore B.D."/>
            <person name="Morgan W.A."/>
            <person name="Nelson K.M."/>
            <person name="Nguyen K.N."/>
            <person name="Ogburn N."/>
            <person name="Parrino D.G."/>
            <person name="Pedapudi A.D."/>
            <person name="Pelham R.P."/>
            <person name="Preece A.M."/>
            <person name="Rampersad E.A."/>
            <person name="Richardson J.C."/>
            <person name="Rodgers C.M."/>
            <person name="Schaffer B.L."/>
            <person name="Sheridan N.E."/>
            <person name="Solone M.R."/>
            <person name="Staley Z.R."/>
            <person name="Tabuchi M."/>
            <person name="Waide R.J."/>
            <person name="Wanjugi P.W."/>
            <person name="Young S."/>
            <person name="Clum A."/>
            <person name="Daum C."/>
            <person name="Huntemann M."/>
            <person name="Ivanova N."/>
            <person name="Kyrpides N."/>
            <person name="Mikhailova N."/>
            <person name="Palaniappan K."/>
            <person name="Pillay M."/>
            <person name="Reddy T.B.K."/>
            <person name="Shapiro N."/>
            <person name="Stamatis D."/>
            <person name="Varghese N."/>
            <person name="Woyke T."/>
            <person name="Boden R."/>
            <person name="Freyermuth S.K."/>
            <person name="Kerfeld C.A."/>
        </authorList>
    </citation>
    <scope>NUCLEOTIDE SEQUENCE [LARGE SCALE GENOMIC DNA]</scope>
    <source>
        <strain evidence="5 6">JR-2</strain>
    </source>
</reference>
<keyword evidence="6" id="KW-1185">Reference proteome</keyword>
<evidence type="ECO:0000256" key="1">
    <source>
        <dbReference type="ARBA" id="ARBA00004418"/>
    </source>
</evidence>
<dbReference type="InterPro" id="IPR015168">
    <property type="entry name" value="SsuA/THI5"/>
</dbReference>
<evidence type="ECO:0000259" key="4">
    <source>
        <dbReference type="Pfam" id="PF09084"/>
    </source>
</evidence>
<dbReference type="Pfam" id="PF09084">
    <property type="entry name" value="NMT1"/>
    <property type="match status" value="1"/>
</dbReference>
<dbReference type="PANTHER" id="PTHR30024:SF47">
    <property type="entry name" value="TAURINE-BINDING PERIPLASMIC PROTEIN"/>
    <property type="match status" value="1"/>
</dbReference>
<dbReference type="KEGG" id="htr:EPV75_09650"/>
<evidence type="ECO:0000313" key="6">
    <source>
        <dbReference type="Proteomes" id="UP000285478"/>
    </source>
</evidence>
<feature type="domain" description="SsuA/THI5-like" evidence="4">
    <location>
        <begin position="113"/>
        <end position="231"/>
    </location>
</feature>
<evidence type="ECO:0000256" key="2">
    <source>
        <dbReference type="ARBA" id="ARBA00010742"/>
    </source>
</evidence>
<dbReference type="PANTHER" id="PTHR30024">
    <property type="entry name" value="ALIPHATIC SULFONATES-BINDING PROTEIN-RELATED"/>
    <property type="match status" value="1"/>
</dbReference>
<comment type="similarity">
    <text evidence="2">Belongs to the bacterial solute-binding protein SsuA/TauA family.</text>
</comment>
<dbReference type="Proteomes" id="UP000285478">
    <property type="component" value="Chromosome"/>
</dbReference>
<evidence type="ECO:0000256" key="3">
    <source>
        <dbReference type="ARBA" id="ARBA00022729"/>
    </source>
</evidence>
<accession>A0A410H6E3</accession>
<protein>
    <submittedName>
        <fullName evidence="5">Nitrate ABC transporter substrate-binding protein</fullName>
    </submittedName>
</protein>
<gene>
    <name evidence="5" type="ORF">EPV75_09650</name>
</gene>
<evidence type="ECO:0000313" key="5">
    <source>
        <dbReference type="EMBL" id="QAB16493.1"/>
    </source>
</evidence>
<proteinExistence type="inferred from homology"/>
<dbReference type="Gene3D" id="3.40.190.10">
    <property type="entry name" value="Periplasmic binding protein-like II"/>
    <property type="match status" value="2"/>
</dbReference>
<keyword evidence="3" id="KW-0732">Signal</keyword>
<dbReference type="AlphaFoldDB" id="A0A410H6E3"/>
<dbReference type="SUPFAM" id="SSF53850">
    <property type="entry name" value="Periplasmic binding protein-like II"/>
    <property type="match status" value="1"/>
</dbReference>
<dbReference type="GO" id="GO:0042597">
    <property type="term" value="C:periplasmic space"/>
    <property type="evidence" value="ECO:0007669"/>
    <property type="project" value="UniProtKB-SubCell"/>
</dbReference>